<sequence>MEIIPLLHSIKELIVKIPPIPEYNITGIEMNSRHIDKGYIFTAIPGFTYDGHDYIDDAIQRGAAAIVGEKDLDLSVPYIQVTNSREAVARLAGSFYGHPSKRLKLIGVTGTNGKTTTAYMLKHILNQAGFSCALLGTVSYIINGENVESANTTPDAIQLQKLLAKSKDEYVIMEVSSHALDQRRVEGIEFDFGIFTNLSHDHLDYHHSMENYFSVKASLFLAFLKKGGKAIINHLDEYGARLSKLLQMKQITAFTVGKAAHNDIRIDNVEISEGSCFTLTGGGVQHRVDMTFPGIHNVYNAALAFSTAKLIGIPEEDIIEALESFDGVPGRFEMYSHPAGATFVIDYAHTLDAVEYCLKTAKQLGAKRIAHIYGFRGGRDISKREKIVKKSAEMCNYFILTFDDLDGMKEDVMEKELRQLASQYGGGKGKVIPDRTLAILEAWLDACDGEWVIITGKGPEYYKEIFTMPAHSDKEMIEALLHDPGLPSSDGGNGEFLM</sequence>
<comment type="PTM">
    <text evidence="12">Carboxylation is probably crucial for Mg(2+) binding and, consequently, for the gamma-phosphate positioning of ATP.</text>
</comment>
<comment type="caution">
    <text evidence="17">The sequence shown here is derived from an EMBL/GenBank/DDBJ whole genome shotgun (WGS) entry which is preliminary data.</text>
</comment>
<evidence type="ECO:0000256" key="2">
    <source>
        <dbReference type="ARBA" id="ARBA00005898"/>
    </source>
</evidence>
<dbReference type="InterPro" id="IPR035911">
    <property type="entry name" value="MurE/MurF_N"/>
</dbReference>
<keyword evidence="12" id="KW-0460">Magnesium</keyword>
<evidence type="ECO:0000256" key="8">
    <source>
        <dbReference type="ARBA" id="ARBA00022960"/>
    </source>
</evidence>
<keyword evidence="10 12" id="KW-0131">Cell cycle</keyword>
<dbReference type="GO" id="GO:0000287">
    <property type="term" value="F:magnesium ion binding"/>
    <property type="evidence" value="ECO:0007669"/>
    <property type="project" value="UniProtKB-UniRule"/>
</dbReference>
<feature type="domain" description="Mur ligase central" evidence="16">
    <location>
        <begin position="108"/>
        <end position="307"/>
    </location>
</feature>
<dbReference type="InterPro" id="IPR005761">
    <property type="entry name" value="UDP-N-AcMur-Glu-dNH2Pim_ligase"/>
</dbReference>
<evidence type="ECO:0000256" key="9">
    <source>
        <dbReference type="ARBA" id="ARBA00022984"/>
    </source>
</evidence>
<evidence type="ECO:0000256" key="13">
    <source>
        <dbReference type="RuleBase" id="RU004135"/>
    </source>
</evidence>
<dbReference type="InterPro" id="IPR018109">
    <property type="entry name" value="Folylpolyglutamate_synth_CS"/>
</dbReference>
<comment type="caution">
    <text evidence="12">Lacks conserved residue(s) required for the propagation of feature annotation.</text>
</comment>
<evidence type="ECO:0000256" key="1">
    <source>
        <dbReference type="ARBA" id="ARBA00004752"/>
    </source>
</evidence>
<dbReference type="Gene3D" id="3.40.1390.10">
    <property type="entry name" value="MurE/MurF, N-terminal domain"/>
    <property type="match status" value="1"/>
</dbReference>
<name>A0A3S0U3L6_9BACI</name>
<keyword evidence="4 12" id="KW-0436">Ligase</keyword>
<keyword evidence="7 12" id="KW-0067">ATP-binding</keyword>
<organism evidence="17 18">
    <name type="scientific">Peribacillus cavernae</name>
    <dbReference type="NCBI Taxonomy" id="1674310"/>
    <lineage>
        <taxon>Bacteria</taxon>
        <taxon>Bacillati</taxon>
        <taxon>Bacillota</taxon>
        <taxon>Bacilli</taxon>
        <taxon>Bacillales</taxon>
        <taxon>Bacillaceae</taxon>
        <taxon>Peribacillus</taxon>
    </lineage>
</organism>
<dbReference type="InterPro" id="IPR013221">
    <property type="entry name" value="Mur_ligase_cen"/>
</dbReference>
<evidence type="ECO:0000313" key="18">
    <source>
        <dbReference type="Proteomes" id="UP000267430"/>
    </source>
</evidence>
<evidence type="ECO:0000256" key="4">
    <source>
        <dbReference type="ARBA" id="ARBA00022598"/>
    </source>
</evidence>
<keyword evidence="11 12" id="KW-0961">Cell wall biogenesis/degradation</keyword>
<comment type="subcellular location">
    <subcellularLocation>
        <location evidence="12 13">Cytoplasm</location>
    </subcellularLocation>
</comment>
<dbReference type="AlphaFoldDB" id="A0A3S0U3L6"/>
<feature type="binding site" evidence="12">
    <location>
        <position position="182"/>
    </location>
    <ligand>
        <name>UDP-N-acetyl-alpha-D-muramoyl-L-alanyl-D-glutamate</name>
        <dbReference type="ChEBI" id="CHEBI:83900"/>
    </ligand>
</feature>
<dbReference type="SUPFAM" id="SSF63418">
    <property type="entry name" value="MurE/MurF N-terminal domain"/>
    <property type="match status" value="1"/>
</dbReference>
<dbReference type="RefSeq" id="WP_126864232.1">
    <property type="nucleotide sequence ID" value="NZ_JAUSTX010000001.1"/>
</dbReference>
<comment type="pathway">
    <text evidence="1 12 13">Cell wall biogenesis; peptidoglycan biosynthesis.</text>
</comment>
<evidence type="ECO:0000256" key="12">
    <source>
        <dbReference type="HAMAP-Rule" id="MF_00208"/>
    </source>
</evidence>
<dbReference type="SUPFAM" id="SSF53623">
    <property type="entry name" value="MurD-like peptide ligases, catalytic domain"/>
    <property type="match status" value="1"/>
</dbReference>
<evidence type="ECO:0000259" key="15">
    <source>
        <dbReference type="Pfam" id="PF02875"/>
    </source>
</evidence>
<feature type="domain" description="Mur ligase N-terminal catalytic" evidence="14">
    <location>
        <begin position="25"/>
        <end position="96"/>
    </location>
</feature>
<keyword evidence="8 12" id="KW-0133">Cell shape</keyword>
<dbReference type="UniPathway" id="UPA00219"/>
<accession>A0A3S0U3L6</accession>
<dbReference type="Pfam" id="PF01225">
    <property type="entry name" value="Mur_ligase"/>
    <property type="match status" value="1"/>
</dbReference>
<dbReference type="GO" id="GO:0071555">
    <property type="term" value="P:cell wall organization"/>
    <property type="evidence" value="ECO:0007669"/>
    <property type="project" value="UniProtKB-KW"/>
</dbReference>
<evidence type="ECO:0000259" key="14">
    <source>
        <dbReference type="Pfam" id="PF01225"/>
    </source>
</evidence>
<dbReference type="Pfam" id="PF02875">
    <property type="entry name" value="Mur_ligase_C"/>
    <property type="match status" value="1"/>
</dbReference>
<feature type="modified residue" description="N6-carboxylysine" evidence="12">
    <location>
        <position position="216"/>
    </location>
</feature>
<keyword evidence="9 12" id="KW-0573">Peptidoglycan synthesis</keyword>
<dbReference type="SUPFAM" id="SSF53244">
    <property type="entry name" value="MurD-like peptide ligases, peptide-binding domain"/>
    <property type="match status" value="1"/>
</dbReference>
<feature type="binding site" evidence="12">
    <location>
        <position position="32"/>
    </location>
    <ligand>
        <name>UDP-N-acetyl-alpha-D-muramoyl-L-alanyl-D-glutamate</name>
        <dbReference type="ChEBI" id="CHEBI:83900"/>
    </ligand>
</feature>
<dbReference type="InterPro" id="IPR000713">
    <property type="entry name" value="Mur_ligase_N"/>
</dbReference>
<dbReference type="OrthoDB" id="9800958at2"/>
<keyword evidence="18" id="KW-1185">Reference proteome</keyword>
<dbReference type="GO" id="GO:0004326">
    <property type="term" value="F:tetrahydrofolylpolyglutamate synthase activity"/>
    <property type="evidence" value="ECO:0007669"/>
    <property type="project" value="InterPro"/>
</dbReference>
<protein>
    <recommendedName>
        <fullName evidence="12">UDP-N-acetylmuramyl-tripeptide synthetase</fullName>
        <ecNumber evidence="12">6.3.2.-</ecNumber>
    </recommendedName>
    <alternativeName>
        <fullName evidence="12">UDP-MurNAc-tripeptide synthetase</fullName>
    </alternativeName>
</protein>
<comment type="function">
    <text evidence="12">Catalyzes the addition of an amino acid to the nucleotide precursor UDP-N-acetylmuramoyl-L-alanyl-D-glutamate (UMAG) in the biosynthesis of bacterial cell-wall peptidoglycan.</text>
</comment>
<feature type="binding site" evidence="12">
    <location>
        <begin position="110"/>
        <end position="116"/>
    </location>
    <ligand>
        <name>ATP</name>
        <dbReference type="ChEBI" id="CHEBI:30616"/>
    </ligand>
</feature>
<dbReference type="PANTHER" id="PTHR23135">
    <property type="entry name" value="MUR LIGASE FAMILY MEMBER"/>
    <property type="match status" value="1"/>
</dbReference>
<dbReference type="GO" id="GO:0008360">
    <property type="term" value="P:regulation of cell shape"/>
    <property type="evidence" value="ECO:0007669"/>
    <property type="project" value="UniProtKB-KW"/>
</dbReference>
<feature type="binding site" evidence="12">
    <location>
        <position position="151"/>
    </location>
    <ligand>
        <name>UDP-N-acetyl-alpha-D-muramoyl-L-alanyl-D-glutamate</name>
        <dbReference type="ChEBI" id="CHEBI:83900"/>
    </ligand>
</feature>
<evidence type="ECO:0000256" key="7">
    <source>
        <dbReference type="ARBA" id="ARBA00022840"/>
    </source>
</evidence>
<reference evidence="17 18" key="1">
    <citation type="submission" date="2018-12" db="EMBL/GenBank/DDBJ databases">
        <title>Bacillus chawlae sp. nov., Bacillus glennii sp. nov., and Bacillus saganii sp. nov. Isolated from the Vehicle Assembly Building at Kennedy Space Center where the Viking Spacecraft were Assembled.</title>
        <authorList>
            <person name="Seuylemezian A."/>
            <person name="Vaishampayan P."/>
        </authorList>
    </citation>
    <scope>NUCLEOTIDE SEQUENCE [LARGE SCALE GENOMIC DNA]</scope>
    <source>
        <strain evidence="17 18">L5</strain>
    </source>
</reference>
<dbReference type="InterPro" id="IPR036565">
    <property type="entry name" value="Mur-like_cat_sf"/>
</dbReference>
<dbReference type="PANTHER" id="PTHR23135:SF4">
    <property type="entry name" value="UDP-N-ACETYLMURAMOYL-L-ALANYL-D-GLUTAMATE--2,6-DIAMINOPIMELATE LIGASE MURE HOMOLOG, CHLOROPLASTIC"/>
    <property type="match status" value="1"/>
</dbReference>
<evidence type="ECO:0000313" key="17">
    <source>
        <dbReference type="EMBL" id="RUQ30210.1"/>
    </source>
</evidence>
<keyword evidence="6 12" id="KW-0547">Nucleotide-binding</keyword>
<comment type="similarity">
    <text evidence="2 12">Belongs to the MurCDEF family. MurE subfamily.</text>
</comment>
<dbReference type="Gene3D" id="3.40.1190.10">
    <property type="entry name" value="Mur-like, catalytic domain"/>
    <property type="match status" value="1"/>
</dbReference>
<dbReference type="GO" id="GO:0009252">
    <property type="term" value="P:peptidoglycan biosynthetic process"/>
    <property type="evidence" value="ECO:0007669"/>
    <property type="project" value="UniProtKB-UniRule"/>
</dbReference>
<keyword evidence="5 12" id="KW-0132">Cell division</keyword>
<dbReference type="EC" id="6.3.2.-" evidence="12"/>
<dbReference type="NCBIfam" id="TIGR01085">
    <property type="entry name" value="murE"/>
    <property type="match status" value="1"/>
</dbReference>
<feature type="binding site" evidence="12">
    <location>
        <position position="176"/>
    </location>
    <ligand>
        <name>UDP-N-acetyl-alpha-D-muramoyl-L-alanyl-D-glutamate</name>
        <dbReference type="ChEBI" id="CHEBI:83900"/>
    </ligand>
</feature>
<feature type="binding site" evidence="12">
    <location>
        <position position="184"/>
    </location>
    <ligand>
        <name>UDP-N-acetyl-alpha-D-muramoyl-L-alanyl-D-glutamate</name>
        <dbReference type="ChEBI" id="CHEBI:83900"/>
    </ligand>
</feature>
<evidence type="ECO:0000256" key="6">
    <source>
        <dbReference type="ARBA" id="ARBA00022741"/>
    </source>
</evidence>
<evidence type="ECO:0000256" key="3">
    <source>
        <dbReference type="ARBA" id="ARBA00022490"/>
    </source>
</evidence>
<evidence type="ECO:0000259" key="16">
    <source>
        <dbReference type="Pfam" id="PF08245"/>
    </source>
</evidence>
<dbReference type="PROSITE" id="PS01011">
    <property type="entry name" value="FOLYLPOLYGLU_SYNT_1"/>
    <property type="match status" value="1"/>
</dbReference>
<dbReference type="NCBIfam" id="NF001126">
    <property type="entry name" value="PRK00139.1-4"/>
    <property type="match status" value="1"/>
</dbReference>
<evidence type="ECO:0000256" key="5">
    <source>
        <dbReference type="ARBA" id="ARBA00022618"/>
    </source>
</evidence>
<dbReference type="Proteomes" id="UP000267430">
    <property type="component" value="Unassembled WGS sequence"/>
</dbReference>
<evidence type="ECO:0000256" key="10">
    <source>
        <dbReference type="ARBA" id="ARBA00023306"/>
    </source>
</evidence>
<dbReference type="GO" id="GO:0005524">
    <property type="term" value="F:ATP binding"/>
    <property type="evidence" value="ECO:0007669"/>
    <property type="project" value="UniProtKB-UniRule"/>
</dbReference>
<evidence type="ECO:0000256" key="11">
    <source>
        <dbReference type="ARBA" id="ARBA00023316"/>
    </source>
</evidence>
<dbReference type="HAMAP" id="MF_00208">
    <property type="entry name" value="MurE"/>
    <property type="match status" value="1"/>
</dbReference>
<proteinExistence type="inferred from homology"/>
<gene>
    <name evidence="12" type="primary">murE</name>
    <name evidence="17" type="ORF">ELQ35_07655</name>
</gene>
<dbReference type="Pfam" id="PF08245">
    <property type="entry name" value="Mur_ligase_M"/>
    <property type="match status" value="1"/>
</dbReference>
<dbReference type="GO" id="GO:0051301">
    <property type="term" value="P:cell division"/>
    <property type="evidence" value="ECO:0007669"/>
    <property type="project" value="UniProtKB-KW"/>
</dbReference>
<dbReference type="EMBL" id="RYZZ01000007">
    <property type="protein sequence ID" value="RUQ30210.1"/>
    <property type="molecule type" value="Genomic_DNA"/>
</dbReference>
<comment type="cofactor">
    <cofactor evidence="12">
        <name>Mg(2+)</name>
        <dbReference type="ChEBI" id="CHEBI:18420"/>
    </cofactor>
</comment>
<feature type="domain" description="Mur ligase C-terminal" evidence="15">
    <location>
        <begin position="330"/>
        <end position="458"/>
    </location>
</feature>
<keyword evidence="3 12" id="KW-0963">Cytoplasm</keyword>
<dbReference type="GO" id="GO:0005737">
    <property type="term" value="C:cytoplasm"/>
    <property type="evidence" value="ECO:0007669"/>
    <property type="project" value="UniProtKB-SubCell"/>
</dbReference>
<dbReference type="InterPro" id="IPR004101">
    <property type="entry name" value="Mur_ligase_C"/>
</dbReference>
<dbReference type="Gene3D" id="3.90.190.20">
    <property type="entry name" value="Mur ligase, C-terminal domain"/>
    <property type="match status" value="1"/>
</dbReference>
<dbReference type="InterPro" id="IPR036615">
    <property type="entry name" value="Mur_ligase_C_dom_sf"/>
</dbReference>
<feature type="binding site" evidence="12">
    <location>
        <begin position="152"/>
        <end position="153"/>
    </location>
    <ligand>
        <name>UDP-N-acetyl-alpha-D-muramoyl-L-alanyl-D-glutamate</name>
        <dbReference type="ChEBI" id="CHEBI:83900"/>
    </ligand>
</feature>